<feature type="transmembrane region" description="Helical" evidence="1">
    <location>
        <begin position="244"/>
        <end position="269"/>
    </location>
</feature>
<protein>
    <submittedName>
        <fullName evidence="2">Uncharacterized protein</fullName>
    </submittedName>
</protein>
<reference evidence="2 3" key="1">
    <citation type="submission" date="2019-06" db="EMBL/GenBank/DDBJ databases">
        <title>Streptomyces sporangiiformans sp. nov., a novel actinomycete isolated from soil in Mount Song.</title>
        <authorList>
            <person name="Han L."/>
        </authorList>
    </citation>
    <scope>NUCLEOTIDE SEQUENCE [LARGE SCALE GENOMIC DNA]</scope>
    <source>
        <strain evidence="2 3">NEAU-SSA 1</strain>
    </source>
</reference>
<evidence type="ECO:0000313" key="2">
    <source>
        <dbReference type="EMBL" id="TPQ21208.1"/>
    </source>
</evidence>
<feature type="transmembrane region" description="Helical" evidence="1">
    <location>
        <begin position="220"/>
        <end position="238"/>
    </location>
</feature>
<sequence>MITSAVITGGGASLGAALRAPWQALRKRTDGVVIPSQEGGALGVGVILFLSVLEIVLVDLMLSAPWSRVLALAAGCAAAYTMVGFAVALSAYPHRIANGMLTVHYGASFHARVPMGLIREVTTRRTVSDQQRTAVIKDGVLSVPVMSTSNLVLKLHKPVRVEAGTIVGTAGEIHIHVLDAPGAMKAMREVLEGRTAEEVPKLAAPATSPQVPAWLRRLRWAGLVVLLVEILLVTTGLLDWRIAAGILVVTEGTLAILGLVFGAAFVSLYRRLRRTGRGRRAAFREAFFSLLPPPVAEMVRHEVSVWGILALALAFRTQAQPGDTRLGRVGSGGPAAAVAVLLAAAGVSLLVGVAVIPLTIVGGIVLLYAAAAAAAFALAGRVRPHTVTTVRIVLRWGTHQSMDIPLETVTGVETATASEAAPSPSGFRVPGRAPETLVLQLDQPAQAPARMGITRLVTSIVVPLSDARAARAAVAEHRGEASPWRH</sequence>
<proteinExistence type="predicted"/>
<keyword evidence="1" id="KW-0812">Transmembrane</keyword>
<dbReference type="RefSeq" id="WP_119101174.1">
    <property type="nucleotide sequence ID" value="NZ_QXMJ01000123.1"/>
</dbReference>
<organism evidence="2 3">
    <name type="scientific">Streptomyces sporangiiformans</name>
    <dbReference type="NCBI Taxonomy" id="2315329"/>
    <lineage>
        <taxon>Bacteria</taxon>
        <taxon>Bacillati</taxon>
        <taxon>Actinomycetota</taxon>
        <taxon>Actinomycetes</taxon>
        <taxon>Kitasatosporales</taxon>
        <taxon>Streptomycetaceae</taxon>
        <taxon>Streptomyces</taxon>
    </lineage>
</organism>
<feature type="transmembrane region" description="Helical" evidence="1">
    <location>
        <begin position="360"/>
        <end position="379"/>
    </location>
</feature>
<dbReference type="Proteomes" id="UP000317378">
    <property type="component" value="Unassembled WGS sequence"/>
</dbReference>
<feature type="transmembrane region" description="Helical" evidence="1">
    <location>
        <begin position="335"/>
        <end position="354"/>
    </location>
</feature>
<feature type="transmembrane region" description="Helical" evidence="1">
    <location>
        <begin position="43"/>
        <end position="62"/>
    </location>
</feature>
<evidence type="ECO:0000256" key="1">
    <source>
        <dbReference type="SAM" id="Phobius"/>
    </source>
</evidence>
<name>A0A505DJJ6_9ACTN</name>
<keyword evidence="1" id="KW-1133">Transmembrane helix</keyword>
<accession>A0A505DJJ6</accession>
<keyword evidence="3" id="KW-1185">Reference proteome</keyword>
<evidence type="ECO:0000313" key="3">
    <source>
        <dbReference type="Proteomes" id="UP000317378"/>
    </source>
</evidence>
<dbReference type="EMBL" id="VCHX02000123">
    <property type="protein sequence ID" value="TPQ21208.1"/>
    <property type="molecule type" value="Genomic_DNA"/>
</dbReference>
<gene>
    <name evidence="2" type="ORF">FGD71_016270</name>
</gene>
<comment type="caution">
    <text evidence="2">The sequence shown here is derived from an EMBL/GenBank/DDBJ whole genome shotgun (WGS) entry which is preliminary data.</text>
</comment>
<keyword evidence="1" id="KW-0472">Membrane</keyword>
<dbReference type="OrthoDB" id="4337641at2"/>
<dbReference type="AlphaFoldDB" id="A0A505DJJ6"/>
<feature type="transmembrane region" description="Helical" evidence="1">
    <location>
        <begin position="69"/>
        <end position="90"/>
    </location>
</feature>